<comment type="caution">
    <text evidence="2">The sequence shown here is derived from an EMBL/GenBank/DDBJ whole genome shotgun (WGS) entry which is preliminary data.</text>
</comment>
<evidence type="ECO:0000259" key="1">
    <source>
        <dbReference type="Pfam" id="PF00455"/>
    </source>
</evidence>
<dbReference type="SUPFAM" id="SSF100950">
    <property type="entry name" value="NagB/RpiA/CoA transferase-like"/>
    <property type="match status" value="1"/>
</dbReference>
<dbReference type="EMBL" id="VSSQ01078998">
    <property type="protein sequence ID" value="MPN28636.1"/>
    <property type="molecule type" value="Genomic_DNA"/>
</dbReference>
<proteinExistence type="predicted"/>
<sequence length="74" mass="8567">MENSDEGFLLCDSSKIEKSSFIKFAPLSMIDYVITDQKVDHMLIFKYGEYDVNLICKGKITDISDETHIHDNIY</sequence>
<protein>
    <recommendedName>
        <fullName evidence="1">DeoR-like transcriptional repressor C-terminal sensor domain-containing protein</fullName>
    </recommendedName>
</protein>
<dbReference type="InterPro" id="IPR037171">
    <property type="entry name" value="NagB/RpiA_transferase-like"/>
</dbReference>
<organism evidence="2">
    <name type="scientific">bioreactor metagenome</name>
    <dbReference type="NCBI Taxonomy" id="1076179"/>
    <lineage>
        <taxon>unclassified sequences</taxon>
        <taxon>metagenomes</taxon>
        <taxon>ecological metagenomes</taxon>
    </lineage>
</organism>
<name>A0A645GR29_9ZZZZ</name>
<feature type="domain" description="DeoR-like transcriptional repressor C-terminal sensor" evidence="1">
    <location>
        <begin position="1"/>
        <end position="37"/>
    </location>
</feature>
<gene>
    <name evidence="2" type="ORF">SDC9_176079</name>
</gene>
<dbReference type="AlphaFoldDB" id="A0A645GR29"/>
<accession>A0A645GR29</accession>
<dbReference type="Pfam" id="PF00455">
    <property type="entry name" value="DeoRC"/>
    <property type="match status" value="1"/>
</dbReference>
<reference evidence="2" key="1">
    <citation type="submission" date="2019-08" db="EMBL/GenBank/DDBJ databases">
        <authorList>
            <person name="Kucharzyk K."/>
            <person name="Murdoch R.W."/>
            <person name="Higgins S."/>
            <person name="Loffler F."/>
        </authorList>
    </citation>
    <scope>NUCLEOTIDE SEQUENCE</scope>
</reference>
<evidence type="ECO:0000313" key="2">
    <source>
        <dbReference type="EMBL" id="MPN28636.1"/>
    </source>
</evidence>
<dbReference type="InterPro" id="IPR014036">
    <property type="entry name" value="DeoR-like_C"/>
</dbReference>